<evidence type="ECO:0000256" key="2">
    <source>
        <dbReference type="ARBA" id="ARBA00022553"/>
    </source>
</evidence>
<dbReference type="RefSeq" id="WP_103896655.1">
    <property type="nucleotide sequence ID" value="NZ_FNUK01000029.1"/>
</dbReference>
<dbReference type="Gene3D" id="6.10.250.690">
    <property type="match status" value="1"/>
</dbReference>
<keyword evidence="4" id="KW-0805">Transcription regulation</keyword>
<organism evidence="12 13">
    <name type="scientific">Caloramator fervidus</name>
    <dbReference type="NCBI Taxonomy" id="29344"/>
    <lineage>
        <taxon>Bacteria</taxon>
        <taxon>Bacillati</taxon>
        <taxon>Bacillota</taxon>
        <taxon>Clostridia</taxon>
        <taxon>Eubacteriales</taxon>
        <taxon>Clostridiaceae</taxon>
        <taxon>Caloramator</taxon>
    </lineage>
</organism>
<dbReference type="SUPFAM" id="SSF46894">
    <property type="entry name" value="C-terminal effector domain of the bipartite response regulators"/>
    <property type="match status" value="1"/>
</dbReference>
<protein>
    <recommendedName>
        <fullName evidence="1">Stage 0 sporulation protein A homolog</fullName>
    </recommendedName>
</protein>
<dbReference type="Pfam" id="PF00486">
    <property type="entry name" value="Trans_reg_C"/>
    <property type="match status" value="1"/>
</dbReference>
<feature type="domain" description="Response regulatory" evidence="10">
    <location>
        <begin position="4"/>
        <end position="118"/>
    </location>
</feature>
<accession>A0A1H5XG07</accession>
<sequence>MNYKILLIDDEENIVKGIKYNLENEGYQVDVAYDGETALRMIFENIYNLIIIDIMLPHFDGMQVLKKVRDKSKSIPVLMLTAKGYDEDKVKAFELGADDYLTKPFSIAELKARVKALLRRAYEVSNVKVDIIKSGDIMIDVASRRVSICGKSVDLTAKEFDILFLLVTNPKKVYSRESLLEIIWGYDYVGDSRTVDVHIRRLREKIEKDPANPHYILTKWGVGYYYNGE</sequence>
<feature type="domain" description="OmpR/PhoB-type" evidence="11">
    <location>
        <begin position="129"/>
        <end position="228"/>
    </location>
</feature>
<evidence type="ECO:0000256" key="8">
    <source>
        <dbReference type="PROSITE-ProRule" id="PRU00169"/>
    </source>
</evidence>
<evidence type="ECO:0000256" key="6">
    <source>
        <dbReference type="ARBA" id="ARBA00023163"/>
    </source>
</evidence>
<dbReference type="GO" id="GO:0006355">
    <property type="term" value="P:regulation of DNA-templated transcription"/>
    <property type="evidence" value="ECO:0007669"/>
    <property type="project" value="InterPro"/>
</dbReference>
<keyword evidence="3" id="KW-0902">Two-component regulatory system</keyword>
<evidence type="ECO:0000313" key="12">
    <source>
        <dbReference type="EMBL" id="SEG10405.1"/>
    </source>
</evidence>
<keyword evidence="2 8" id="KW-0597">Phosphoprotein</keyword>
<dbReference type="InterPro" id="IPR039420">
    <property type="entry name" value="WalR-like"/>
</dbReference>
<dbReference type="SMART" id="SM00448">
    <property type="entry name" value="REC"/>
    <property type="match status" value="1"/>
</dbReference>
<dbReference type="Gene3D" id="1.10.10.10">
    <property type="entry name" value="Winged helix-like DNA-binding domain superfamily/Winged helix DNA-binding domain"/>
    <property type="match status" value="1"/>
</dbReference>
<dbReference type="Proteomes" id="UP000242850">
    <property type="component" value="Unassembled WGS sequence"/>
</dbReference>
<keyword evidence="6" id="KW-0804">Transcription</keyword>
<gene>
    <name evidence="12" type="ORF">SAMN05660865_01750</name>
</gene>
<dbReference type="PANTHER" id="PTHR48111:SF21">
    <property type="entry name" value="DNA-BINDING DUAL MASTER TRANSCRIPTIONAL REGULATOR RPAA"/>
    <property type="match status" value="1"/>
</dbReference>
<dbReference type="InterPro" id="IPR011006">
    <property type="entry name" value="CheY-like_superfamily"/>
</dbReference>
<evidence type="ECO:0000313" key="13">
    <source>
        <dbReference type="Proteomes" id="UP000242850"/>
    </source>
</evidence>
<dbReference type="InterPro" id="IPR016032">
    <property type="entry name" value="Sig_transdc_resp-reg_C-effctor"/>
</dbReference>
<evidence type="ECO:0000259" key="10">
    <source>
        <dbReference type="PROSITE" id="PS50110"/>
    </source>
</evidence>
<dbReference type="PROSITE" id="PS51755">
    <property type="entry name" value="OMPR_PHOB"/>
    <property type="match status" value="1"/>
</dbReference>
<dbReference type="SUPFAM" id="SSF52172">
    <property type="entry name" value="CheY-like"/>
    <property type="match status" value="1"/>
</dbReference>
<dbReference type="Gene3D" id="3.40.50.2300">
    <property type="match status" value="1"/>
</dbReference>
<evidence type="ECO:0000256" key="5">
    <source>
        <dbReference type="ARBA" id="ARBA00023125"/>
    </source>
</evidence>
<keyword evidence="5 9" id="KW-0238">DNA-binding</keyword>
<dbReference type="GO" id="GO:0000976">
    <property type="term" value="F:transcription cis-regulatory region binding"/>
    <property type="evidence" value="ECO:0007669"/>
    <property type="project" value="TreeGrafter"/>
</dbReference>
<comment type="function">
    <text evidence="7">May play the central regulatory role in sporulation. It may be an element of the effector pathway responsible for the activation of sporulation genes in response to nutritional stress. Spo0A may act in concert with spo0H (a sigma factor) to control the expression of some genes that are critical to the sporulation process.</text>
</comment>
<reference evidence="13" key="1">
    <citation type="submission" date="2016-10" db="EMBL/GenBank/DDBJ databases">
        <authorList>
            <person name="Varghese N."/>
            <person name="Submissions S."/>
        </authorList>
    </citation>
    <scope>NUCLEOTIDE SEQUENCE [LARGE SCALE GENOMIC DNA]</scope>
    <source>
        <strain evidence="13">DSM 5463</strain>
    </source>
</reference>
<dbReference type="InterPro" id="IPR036388">
    <property type="entry name" value="WH-like_DNA-bd_sf"/>
</dbReference>
<dbReference type="AlphaFoldDB" id="A0A1H5XG07"/>
<evidence type="ECO:0000256" key="1">
    <source>
        <dbReference type="ARBA" id="ARBA00018672"/>
    </source>
</evidence>
<evidence type="ECO:0000259" key="11">
    <source>
        <dbReference type="PROSITE" id="PS51755"/>
    </source>
</evidence>
<feature type="modified residue" description="4-aspartylphosphate" evidence="8">
    <location>
        <position position="53"/>
    </location>
</feature>
<evidence type="ECO:0000256" key="4">
    <source>
        <dbReference type="ARBA" id="ARBA00023015"/>
    </source>
</evidence>
<dbReference type="PANTHER" id="PTHR48111">
    <property type="entry name" value="REGULATOR OF RPOS"/>
    <property type="match status" value="1"/>
</dbReference>
<dbReference type="EMBL" id="FNUK01000029">
    <property type="protein sequence ID" value="SEG10405.1"/>
    <property type="molecule type" value="Genomic_DNA"/>
</dbReference>
<dbReference type="GO" id="GO:0005829">
    <property type="term" value="C:cytosol"/>
    <property type="evidence" value="ECO:0007669"/>
    <property type="project" value="TreeGrafter"/>
</dbReference>
<dbReference type="FunFam" id="3.40.50.2300:FF:000001">
    <property type="entry name" value="DNA-binding response regulator PhoB"/>
    <property type="match status" value="1"/>
</dbReference>
<dbReference type="OrthoDB" id="9790442at2"/>
<dbReference type="Pfam" id="PF00072">
    <property type="entry name" value="Response_reg"/>
    <property type="match status" value="1"/>
</dbReference>
<dbReference type="GO" id="GO:0000156">
    <property type="term" value="F:phosphorelay response regulator activity"/>
    <property type="evidence" value="ECO:0007669"/>
    <property type="project" value="TreeGrafter"/>
</dbReference>
<evidence type="ECO:0000256" key="9">
    <source>
        <dbReference type="PROSITE-ProRule" id="PRU01091"/>
    </source>
</evidence>
<feature type="DNA-binding region" description="OmpR/PhoB-type" evidence="9">
    <location>
        <begin position="129"/>
        <end position="228"/>
    </location>
</feature>
<keyword evidence="13" id="KW-1185">Reference proteome</keyword>
<dbReference type="FunFam" id="1.10.10.10:FF:000018">
    <property type="entry name" value="DNA-binding response regulator ResD"/>
    <property type="match status" value="1"/>
</dbReference>
<proteinExistence type="predicted"/>
<name>A0A1H5XG07_9CLOT</name>
<dbReference type="SMART" id="SM00862">
    <property type="entry name" value="Trans_reg_C"/>
    <property type="match status" value="1"/>
</dbReference>
<evidence type="ECO:0000256" key="3">
    <source>
        <dbReference type="ARBA" id="ARBA00023012"/>
    </source>
</evidence>
<dbReference type="PROSITE" id="PS50110">
    <property type="entry name" value="RESPONSE_REGULATORY"/>
    <property type="match status" value="1"/>
</dbReference>
<dbReference type="CDD" id="cd00383">
    <property type="entry name" value="trans_reg_C"/>
    <property type="match status" value="1"/>
</dbReference>
<dbReference type="GO" id="GO:0032993">
    <property type="term" value="C:protein-DNA complex"/>
    <property type="evidence" value="ECO:0007669"/>
    <property type="project" value="TreeGrafter"/>
</dbReference>
<dbReference type="InterPro" id="IPR001789">
    <property type="entry name" value="Sig_transdc_resp-reg_receiver"/>
</dbReference>
<dbReference type="InterPro" id="IPR001867">
    <property type="entry name" value="OmpR/PhoB-type_DNA-bd"/>
</dbReference>
<evidence type="ECO:0000256" key="7">
    <source>
        <dbReference type="ARBA" id="ARBA00024867"/>
    </source>
</evidence>